<feature type="domain" description="Nuclear receptor" evidence="11">
    <location>
        <begin position="107"/>
        <end position="182"/>
    </location>
</feature>
<feature type="compositionally biased region" description="Low complexity" evidence="10">
    <location>
        <begin position="373"/>
        <end position="385"/>
    </location>
</feature>
<dbReference type="GO" id="GO:0004879">
    <property type="term" value="F:nuclear receptor activity"/>
    <property type="evidence" value="ECO:0007669"/>
    <property type="project" value="InterPro"/>
</dbReference>
<reference evidence="13" key="1">
    <citation type="submission" date="2022-06" db="EMBL/GenBank/DDBJ databases">
        <authorList>
            <person name="Berger JAMES D."/>
            <person name="Berger JAMES D."/>
        </authorList>
    </citation>
    <scope>NUCLEOTIDE SEQUENCE [LARGE SCALE GENOMIC DNA]</scope>
</reference>
<dbReference type="Gene3D" id="3.30.50.10">
    <property type="entry name" value="Erythroid Transcription Factor GATA-1, subunit A"/>
    <property type="match status" value="1"/>
</dbReference>
<feature type="region of interest" description="Disordered" evidence="10">
    <location>
        <begin position="1056"/>
        <end position="1191"/>
    </location>
</feature>
<dbReference type="GO" id="GO:0009755">
    <property type="term" value="P:hormone-mediated signaling pathway"/>
    <property type="evidence" value="ECO:0007669"/>
    <property type="project" value="TreeGrafter"/>
</dbReference>
<dbReference type="CDD" id="cd07167">
    <property type="entry name" value="NR_DBD_Lrh-1_like"/>
    <property type="match status" value="1"/>
</dbReference>
<evidence type="ECO:0000256" key="5">
    <source>
        <dbReference type="ARBA" id="ARBA00023015"/>
    </source>
</evidence>
<dbReference type="GO" id="GO:0008270">
    <property type="term" value="F:zinc ion binding"/>
    <property type="evidence" value="ECO:0007669"/>
    <property type="project" value="UniProtKB-KW"/>
</dbReference>
<evidence type="ECO:0000256" key="7">
    <source>
        <dbReference type="ARBA" id="ARBA00023163"/>
    </source>
</evidence>
<feature type="region of interest" description="Disordered" evidence="10">
    <location>
        <begin position="753"/>
        <end position="803"/>
    </location>
</feature>
<protein>
    <recommendedName>
        <fullName evidence="16">Nuclear receptor domain-containing protein</fullName>
    </recommendedName>
</protein>
<dbReference type="SMART" id="SM00399">
    <property type="entry name" value="ZnF_C4"/>
    <property type="match status" value="1"/>
</dbReference>
<dbReference type="Pfam" id="PF00104">
    <property type="entry name" value="Hormone_recep"/>
    <property type="match status" value="1"/>
</dbReference>
<dbReference type="SMART" id="SM00430">
    <property type="entry name" value="HOLI"/>
    <property type="match status" value="1"/>
</dbReference>
<keyword evidence="9" id="KW-0539">Nucleus</keyword>
<dbReference type="PRINTS" id="PR00047">
    <property type="entry name" value="STROIDFINGER"/>
</dbReference>
<dbReference type="InterPro" id="IPR016355">
    <property type="entry name" value="NR5-like"/>
</dbReference>
<evidence type="ECO:0000256" key="4">
    <source>
        <dbReference type="ARBA" id="ARBA00022833"/>
    </source>
</evidence>
<feature type="compositionally biased region" description="Polar residues" evidence="10">
    <location>
        <begin position="961"/>
        <end position="970"/>
    </location>
</feature>
<dbReference type="FunFam" id="3.30.50.10:FF:000006">
    <property type="entry name" value="Nuclear receptor subfamily 5 group A member"/>
    <property type="match status" value="1"/>
</dbReference>
<accession>A0AA85FJ29</accession>
<dbReference type="InterPro" id="IPR001628">
    <property type="entry name" value="Znf_hrmn_rcpt"/>
</dbReference>
<evidence type="ECO:0000313" key="15">
    <source>
        <dbReference type="WBParaSite" id="SRDH1_49900.3"/>
    </source>
</evidence>
<dbReference type="InterPro" id="IPR000536">
    <property type="entry name" value="Nucl_hrmn_rcpt_lig-bd"/>
</dbReference>
<feature type="compositionally biased region" description="Acidic residues" evidence="10">
    <location>
        <begin position="1056"/>
        <end position="1118"/>
    </location>
</feature>
<evidence type="ECO:0000256" key="8">
    <source>
        <dbReference type="ARBA" id="ARBA00023170"/>
    </source>
</evidence>
<evidence type="ECO:0000256" key="10">
    <source>
        <dbReference type="SAM" id="MobiDB-lite"/>
    </source>
</evidence>
<dbReference type="WBParaSite" id="SRDH1_49900.3">
    <property type="protein sequence ID" value="SRDH1_49900.3"/>
    <property type="gene ID" value="SRDH1_49900"/>
</dbReference>
<dbReference type="GO" id="GO:0000978">
    <property type="term" value="F:RNA polymerase II cis-regulatory region sequence-specific DNA binding"/>
    <property type="evidence" value="ECO:0007669"/>
    <property type="project" value="TreeGrafter"/>
</dbReference>
<feature type="region of interest" description="Disordered" evidence="10">
    <location>
        <begin position="961"/>
        <end position="1031"/>
    </location>
</feature>
<reference evidence="14 15" key="2">
    <citation type="submission" date="2023-11" db="UniProtKB">
        <authorList>
            <consortium name="WormBaseParasite"/>
        </authorList>
    </citation>
    <scope>IDENTIFICATION</scope>
</reference>
<feature type="compositionally biased region" description="Low complexity" evidence="10">
    <location>
        <begin position="204"/>
        <end position="213"/>
    </location>
</feature>
<evidence type="ECO:0000256" key="3">
    <source>
        <dbReference type="ARBA" id="ARBA00022771"/>
    </source>
</evidence>
<keyword evidence="4" id="KW-0862">Zinc</keyword>
<evidence type="ECO:0000313" key="13">
    <source>
        <dbReference type="Proteomes" id="UP000050792"/>
    </source>
</evidence>
<feature type="region of interest" description="Disordered" evidence="10">
    <location>
        <begin position="186"/>
        <end position="213"/>
    </location>
</feature>
<evidence type="ECO:0000259" key="12">
    <source>
        <dbReference type="PROSITE" id="PS51843"/>
    </source>
</evidence>
<dbReference type="Pfam" id="PF00105">
    <property type="entry name" value="zf-C4"/>
    <property type="match status" value="1"/>
</dbReference>
<feature type="compositionally biased region" description="Gly residues" evidence="10">
    <location>
        <begin position="1120"/>
        <end position="1132"/>
    </location>
</feature>
<evidence type="ECO:0008006" key="16">
    <source>
        <dbReference type="Google" id="ProtNLM"/>
    </source>
</evidence>
<feature type="compositionally biased region" description="Low complexity" evidence="10">
    <location>
        <begin position="1016"/>
        <end position="1031"/>
    </location>
</feature>
<dbReference type="PROSITE" id="PS51030">
    <property type="entry name" value="NUCLEAR_REC_DBD_2"/>
    <property type="match status" value="1"/>
</dbReference>
<dbReference type="Proteomes" id="UP000050792">
    <property type="component" value="Unassembled WGS sequence"/>
</dbReference>
<evidence type="ECO:0000259" key="11">
    <source>
        <dbReference type="PROSITE" id="PS51030"/>
    </source>
</evidence>
<evidence type="ECO:0000256" key="2">
    <source>
        <dbReference type="ARBA" id="ARBA00022723"/>
    </source>
</evidence>
<feature type="compositionally biased region" description="Low complexity" evidence="10">
    <location>
        <begin position="1168"/>
        <end position="1191"/>
    </location>
</feature>
<keyword evidence="7" id="KW-0804">Transcription</keyword>
<comment type="subcellular location">
    <subcellularLocation>
        <location evidence="1">Nucleus</location>
    </subcellularLocation>
</comment>
<keyword evidence="6" id="KW-0238">DNA-binding</keyword>
<organism evidence="13 15">
    <name type="scientific">Schistosoma rodhaini</name>
    <dbReference type="NCBI Taxonomy" id="6188"/>
    <lineage>
        <taxon>Eukaryota</taxon>
        <taxon>Metazoa</taxon>
        <taxon>Spiralia</taxon>
        <taxon>Lophotrochozoa</taxon>
        <taxon>Platyhelminthes</taxon>
        <taxon>Trematoda</taxon>
        <taxon>Digenea</taxon>
        <taxon>Strigeidida</taxon>
        <taxon>Schistosomatoidea</taxon>
        <taxon>Schistosomatidae</taxon>
        <taxon>Schistosoma</taxon>
    </lineage>
</organism>
<evidence type="ECO:0000256" key="9">
    <source>
        <dbReference type="ARBA" id="ARBA00023242"/>
    </source>
</evidence>
<evidence type="ECO:0000256" key="6">
    <source>
        <dbReference type="ARBA" id="ARBA00023125"/>
    </source>
</evidence>
<dbReference type="WBParaSite" id="SRDH1_49900.1">
    <property type="protein sequence ID" value="SRDH1_49900.1"/>
    <property type="gene ID" value="SRDH1_49900"/>
</dbReference>
<keyword evidence="8" id="KW-0675">Receptor</keyword>
<evidence type="ECO:0000313" key="14">
    <source>
        <dbReference type="WBParaSite" id="SRDH1_49900.1"/>
    </source>
</evidence>
<dbReference type="InterPro" id="IPR013088">
    <property type="entry name" value="Znf_NHR/GATA"/>
</dbReference>
<feature type="domain" description="NR LBD" evidence="12">
    <location>
        <begin position="1363"/>
        <end position="1677"/>
    </location>
</feature>
<evidence type="ECO:0000256" key="1">
    <source>
        <dbReference type="ARBA" id="ARBA00004123"/>
    </source>
</evidence>
<feature type="region of interest" description="Disordered" evidence="10">
    <location>
        <begin position="365"/>
        <end position="392"/>
    </location>
</feature>
<name>A0AA85FJ29_9TREM</name>
<dbReference type="InterPro" id="IPR035500">
    <property type="entry name" value="NHR-like_dom_sf"/>
</dbReference>
<dbReference type="SUPFAM" id="SSF48508">
    <property type="entry name" value="Nuclear receptor ligand-binding domain"/>
    <property type="match status" value="1"/>
</dbReference>
<keyword evidence="2" id="KW-0479">Metal-binding</keyword>
<dbReference type="GO" id="GO:0090575">
    <property type="term" value="C:RNA polymerase II transcription regulator complex"/>
    <property type="evidence" value="ECO:0007669"/>
    <property type="project" value="TreeGrafter"/>
</dbReference>
<dbReference type="PROSITE" id="PS51843">
    <property type="entry name" value="NR_LBD"/>
    <property type="match status" value="1"/>
</dbReference>
<dbReference type="Gene3D" id="1.10.565.10">
    <property type="entry name" value="Retinoid X Receptor"/>
    <property type="match status" value="1"/>
</dbReference>
<proteinExistence type="predicted"/>
<keyword evidence="13" id="KW-1185">Reference proteome</keyword>
<dbReference type="SUPFAM" id="SSF57716">
    <property type="entry name" value="Glucocorticoid receptor-like (DNA-binding domain)"/>
    <property type="match status" value="1"/>
</dbReference>
<dbReference type="PROSITE" id="PS00031">
    <property type="entry name" value="NUCLEAR_REC_DBD_1"/>
    <property type="match status" value="1"/>
</dbReference>
<feature type="compositionally biased region" description="Basic and acidic residues" evidence="10">
    <location>
        <begin position="976"/>
        <end position="985"/>
    </location>
</feature>
<dbReference type="PANTHER" id="PTHR24086">
    <property type="entry name" value="NUCLEAR RECEPTOR SUBFAMILY 5 GROUP A"/>
    <property type="match status" value="1"/>
</dbReference>
<dbReference type="GO" id="GO:0009888">
    <property type="term" value="P:tissue development"/>
    <property type="evidence" value="ECO:0007669"/>
    <property type="project" value="TreeGrafter"/>
</dbReference>
<keyword evidence="5" id="KW-0805">Transcription regulation</keyword>
<keyword evidence="3" id="KW-0863">Zinc-finger</keyword>
<sequence length="1894" mass="207529">MFTTSSTNSDTITPPSSVKLLSVDEHAQTIQFNTNQNTNNLISDSLCIDSSERRTQELLNNIHHNSPISNNNNSNCILNLNSKATSFPSSITDLSLSSSSSSSLFHCENCPICGDKVSGYHYGLPTCESCKGFFKRTVQNKKEYHCNEQGNCVVDRLHRKRCAYCRFQKCLIVGMRVEAVREDRMRGGRSRRGRSSYCVVTTPNSSNSNNSNSKMDHVKHLLSSNSSVMYSKSVDSELYSSITPPPLSHTSTSTINVNNTHPSNSGIDTSNNITTSVPYDKDYCIRRSPIIVPSLCTVSKTICEENLAPCSLSLTYSIPQVTTTCTETVTVSPNHSSLLYESGLFNPNYSQNIFNLKPVSSVEEMNTENDHLSTSSSSSSISKQSNYQNDSRPNSYNISSVNSCSSSSPIYHQTSLKPIDHSNIDMPGSSTVICSLTTTPFITTDSLDLVSVKSSVNNTTDSIMNIASSSTGLSTDTYTSMVNLPFNDSLVCQSHSHLLTSNMNSSGFIDLTQKIPSTATTTTTTTTTNTTTASTLKSMSLSSSSASLLSCSTGMRSSNPDFVDLSNSDPKRLRLCFTDINSTIFATGANPTTTATITPTTAHVDISVCNETRQMNNYQQFSSYMLNHSYDQCSHYQVSNNNNNSRIHSHVKTSSPLISIPSLTTGVSPTSSASVWYPSCHGIVNSSEPSFLQTSSELHDSPVMNECSSYLQIMDANYHTLIKDTPQSTSVYLNPNLPTSSSSVMHPSNTVLQNVESSPSHGDSSCNRNTSIVPTPGSATVNTTSPVIKNNSDSASQLSLHTDNPSQSIPSFCHHSQQNSKLHLVYNQPHSNFCSPVVCSLPESSSLNLCGNMLNTTTKSTSNPGNPCLPFNFDKNSSCFLNDNGISNHLYSLTSSIHDNHYHQNIPQQIKAPLIVPPLLPSLPSLPNHPYPQFTNEHLINTTTSHTQMMVNSTSVIVGSTNSINQSNPTDFVDTESVKTDRGESEGGGSSESEVSCGYGGVRTGDNLRSTDNHRSNNNAYSTTNNTNNGSFGLINNELLANKKYGCHIDEIPDDDYLTGDDTDGDDCTDSILDDEEDTDYDEVDEYDNDDDDDTENDIDDPDRDFDDEEDREDDELSGDGCGVTSIGGAGGRDILELSEGTGHSSLTCSTSSYHKSEYESESNHTSATTSHLNTTISTSTTSTTTNNNHSANKVNNYSSNNEILFNNNSTTHANGFRFGQIFTTSVEHDYKVVEVVQKFIPKLKRSLSELCSFLKSKNLELTNSSTATILSSSSSKSSSRDEIISECINTEPVLMFRESSVGNFPNSILPLSPSSSLVHESQLHNNDIDSQVKSVSHFDSTESSVPIFKDNKGNCFSTLSTSSSPSTAQINENSATVTNPYLDDLLSSLCSLLETCLFYLVDWMAQIESFKVLPVEDKMQLLNSSWSEIILLEFIHFYVTHLNNAKRTNTILTDSKRRCKNAMDPLNVCSSLFPMNANPINCNENNPLAATTTTNITTTTSSSLLSHSSVSMEICDLIENLLNNLLGGVDNCGGGQSDLKHKLNDLLTIFQKLQLDNKEFTCLKFIVLFNPLKHDTFLTSNLSYALKIQGKFCHFLLKRSRRFLRLINESSESQKLDHRSSNELNTILVPDRYGQILLELAEIKFLAFQLENFLLIRYRLGKIPNESLLSEMLLTKRSRVSLPVQPSYCNPMTSSMKSPPSTTSSYVIPTCQFAYTNVNSKVIPTSSLPTDADCRLSDEVIKHTNQASSLCTNNPNSGTTMMINTTGSLSTTPFTSPIPSTFSLTSLHLPTSIPHLNNRNNNCNNNDASLLKNIDSQLSCTAFLNSYTNSPLYTPTNTNQLVYNHCFINNDDHVITANNINRFNEQLHESLSTVTTMPATTTTTLVNHTSILS</sequence>